<accession>A0ABT3R4V0</accession>
<comment type="pathway">
    <text evidence="1">Cofactor biosynthesis; adenosylcobalamin biosynthesis.</text>
</comment>
<keyword evidence="5" id="KW-1185">Reference proteome</keyword>
<gene>
    <name evidence="4" type="ORF">ON753_17925</name>
</gene>
<dbReference type="GO" id="GO:0016491">
    <property type="term" value="F:oxidoreductase activity"/>
    <property type="evidence" value="ECO:0007669"/>
    <property type="project" value="UniProtKB-KW"/>
</dbReference>
<dbReference type="NCBIfam" id="NF005968">
    <property type="entry name" value="PRK08057.1-2"/>
    <property type="match status" value="1"/>
</dbReference>
<dbReference type="Pfam" id="PF02571">
    <property type="entry name" value="CbiJ"/>
    <property type="match status" value="1"/>
</dbReference>
<keyword evidence="2" id="KW-0169">Cobalamin biosynthesis</keyword>
<dbReference type="PANTHER" id="PTHR36925:SF1">
    <property type="entry name" value="COBALT-PRECORRIN-6A REDUCTASE"/>
    <property type="match status" value="1"/>
</dbReference>
<evidence type="ECO:0000256" key="3">
    <source>
        <dbReference type="ARBA" id="ARBA00023002"/>
    </source>
</evidence>
<reference evidence="4 5" key="1">
    <citation type="journal article" date="2016" name="Int. J. Syst. Evol. Microbiol.">
        <title>Labrenzia salina sp. nov., isolated from the rhizosphere of the halophyte Arthrocnemum macrostachyum.</title>
        <authorList>
            <person name="Camacho M."/>
            <person name="Redondo-Gomez S."/>
            <person name="Rodriguez-Llorente I."/>
            <person name="Rohde M."/>
            <person name="Sproer C."/>
            <person name="Schumann P."/>
            <person name="Klenk H.P."/>
            <person name="Montero-Calasanz M.D.C."/>
        </authorList>
    </citation>
    <scope>NUCLEOTIDE SEQUENCE [LARGE SCALE GENOMIC DNA]</scope>
    <source>
        <strain evidence="4 5">DSM 29163</strain>
    </source>
</reference>
<dbReference type="InterPro" id="IPR003723">
    <property type="entry name" value="Precorrin-6x_reduct"/>
</dbReference>
<dbReference type="PANTHER" id="PTHR36925">
    <property type="entry name" value="COBALT-PRECORRIN-6A REDUCTASE"/>
    <property type="match status" value="1"/>
</dbReference>
<organism evidence="4 5">
    <name type="scientific">Roseibium salinum</name>
    <dbReference type="NCBI Taxonomy" id="1604349"/>
    <lineage>
        <taxon>Bacteria</taxon>
        <taxon>Pseudomonadati</taxon>
        <taxon>Pseudomonadota</taxon>
        <taxon>Alphaproteobacteria</taxon>
        <taxon>Hyphomicrobiales</taxon>
        <taxon>Stappiaceae</taxon>
        <taxon>Roseibium</taxon>
    </lineage>
</organism>
<evidence type="ECO:0000256" key="2">
    <source>
        <dbReference type="ARBA" id="ARBA00022573"/>
    </source>
</evidence>
<dbReference type="EMBL" id="JAPEVI010000003">
    <property type="protein sequence ID" value="MCX2724230.1"/>
    <property type="molecule type" value="Genomic_DNA"/>
</dbReference>
<name>A0ABT3R4V0_9HYPH</name>
<proteinExistence type="predicted"/>
<comment type="caution">
    <text evidence="4">The sequence shown here is derived from an EMBL/GenBank/DDBJ whole genome shotgun (WGS) entry which is preliminary data.</text>
</comment>
<dbReference type="RefSeq" id="WP_265964078.1">
    <property type="nucleotide sequence ID" value="NZ_JAPEVI010000003.1"/>
</dbReference>
<dbReference type="Proteomes" id="UP001300261">
    <property type="component" value="Unassembled WGS sequence"/>
</dbReference>
<evidence type="ECO:0000256" key="1">
    <source>
        <dbReference type="ARBA" id="ARBA00004953"/>
    </source>
</evidence>
<dbReference type="PROSITE" id="PS51014">
    <property type="entry name" value="COBK_CBIJ"/>
    <property type="match status" value="1"/>
</dbReference>
<sequence>MAAERHHILLLAGTQEARLLAKALADAFPERRLTVSFAGAVRDLPELDVPVRVGGFGGVAGLIDYAGRDKVSLIIDATHPFAARMSGNAVEAARALDLPLIRLERPQWTSEPGDRWHPVASTTEAAARLPAGARAFLAIGRKDIQLFCRRTDIFGLVRMIEPPSAPLPEHWKLILKRPPLSAEEEIALFQTHRISHVVTKNSGGMSSYAKIDAARRLGLDVIMVERPVLAETETVPDIRAVIRALGSAP</sequence>
<keyword evidence="3 4" id="KW-0560">Oxidoreductase</keyword>
<dbReference type="EC" id="1.3.1.106" evidence="4"/>
<protein>
    <submittedName>
        <fullName evidence="4">Cobalt-precorrin-6A reductase</fullName>
        <ecNumber evidence="4">1.3.1.106</ecNumber>
    </submittedName>
</protein>
<evidence type="ECO:0000313" key="5">
    <source>
        <dbReference type="Proteomes" id="UP001300261"/>
    </source>
</evidence>
<evidence type="ECO:0000313" key="4">
    <source>
        <dbReference type="EMBL" id="MCX2724230.1"/>
    </source>
</evidence>
<dbReference type="NCBIfam" id="TIGR00715">
    <property type="entry name" value="precor6x_red"/>
    <property type="match status" value="1"/>
</dbReference>